<comment type="caution">
    <text evidence="2">The sequence shown here is derived from an EMBL/GenBank/DDBJ whole genome shotgun (WGS) entry which is preliminary data.</text>
</comment>
<proteinExistence type="predicted"/>
<organism evidence="2 3">
    <name type="scientific">Marinilabilia salmonicolor</name>
    <dbReference type="NCBI Taxonomy" id="989"/>
    <lineage>
        <taxon>Bacteria</taxon>
        <taxon>Pseudomonadati</taxon>
        <taxon>Bacteroidota</taxon>
        <taxon>Bacteroidia</taxon>
        <taxon>Marinilabiliales</taxon>
        <taxon>Marinilabiliaceae</taxon>
        <taxon>Marinilabilia</taxon>
    </lineage>
</organism>
<keyword evidence="3" id="KW-1185">Reference proteome</keyword>
<protein>
    <submittedName>
        <fullName evidence="2">Uncharacterized protein DUF2293</fullName>
    </submittedName>
</protein>
<evidence type="ECO:0000313" key="2">
    <source>
        <dbReference type="EMBL" id="RCW29200.1"/>
    </source>
</evidence>
<dbReference type="AlphaFoldDB" id="A0A2T0XH16"/>
<evidence type="ECO:0000259" key="1">
    <source>
        <dbReference type="Pfam" id="PF10056"/>
    </source>
</evidence>
<name>A0A2T0XH16_9BACT</name>
<dbReference type="Pfam" id="PF10056">
    <property type="entry name" value="DUF2293"/>
    <property type="match status" value="1"/>
</dbReference>
<evidence type="ECO:0000313" key="3">
    <source>
        <dbReference type="Proteomes" id="UP000252733"/>
    </source>
</evidence>
<accession>A0A2T0XH16</accession>
<sequence>MSPQIKSIFLPKNTRMPNKEIKIYAPGPHNTIVNQRGEIITPPDNWAFLPAGDAGVTRKVTSKGNCWRIQKKKGRRTISLGIWAPAETIQQATAEMAATRNTDSYKKRQEYAAQRREKQQVAYEQEFHQAVKEFLNFHPQHKELETKMARAITAHAIPVGSGTVARTSMIPLEERAARAVIAWMRHQTTAYDHLNIQRIKGERRRVRRLLAEQSVSLLEKYRTGLSVDEKCPLKKALQREK</sequence>
<reference evidence="2 3" key="1">
    <citation type="submission" date="2018-07" db="EMBL/GenBank/DDBJ databases">
        <title>Freshwater and sediment microbial communities from various areas in North America, analyzing microbe dynamics in response to fracking.</title>
        <authorList>
            <person name="Lamendella R."/>
        </authorList>
    </citation>
    <scope>NUCLEOTIDE SEQUENCE [LARGE SCALE GENOMIC DNA]</scope>
    <source>
        <strain evidence="2 3">160A</strain>
    </source>
</reference>
<feature type="domain" description="DUF2293" evidence="1">
    <location>
        <begin position="137"/>
        <end position="222"/>
    </location>
</feature>
<dbReference type="PANTHER" id="PTHR38113">
    <property type="match status" value="1"/>
</dbReference>
<dbReference type="EMBL" id="QPIZ01000030">
    <property type="protein sequence ID" value="RCW29200.1"/>
    <property type="molecule type" value="Genomic_DNA"/>
</dbReference>
<dbReference type="STRING" id="1168289.GCA_000259075_02358"/>
<gene>
    <name evidence="2" type="ORF">DFO77_13018</name>
</gene>
<dbReference type="PANTHER" id="PTHR38113:SF2">
    <property type="entry name" value="DUF2293 DOMAIN-CONTAINING PROTEIN"/>
    <property type="match status" value="1"/>
</dbReference>
<dbReference type="InterPro" id="IPR018744">
    <property type="entry name" value="DUF2293"/>
</dbReference>
<dbReference type="Proteomes" id="UP000252733">
    <property type="component" value="Unassembled WGS sequence"/>
</dbReference>